<reference evidence="1 2" key="1">
    <citation type="submission" date="2016-06" db="EMBL/GenBank/DDBJ databases">
        <title>Complete genome sequence of a deep-branching marine Gamma Proteobacterium Woeseia oceani type strain XK5.</title>
        <authorList>
            <person name="Mu D."/>
            <person name="Du Z."/>
        </authorList>
    </citation>
    <scope>NUCLEOTIDE SEQUENCE [LARGE SCALE GENOMIC DNA]</scope>
    <source>
        <strain evidence="1 2">XK5</strain>
    </source>
</reference>
<dbReference type="RefSeq" id="WP_068617750.1">
    <property type="nucleotide sequence ID" value="NZ_CP016268.1"/>
</dbReference>
<dbReference type="AlphaFoldDB" id="A0A193LJ13"/>
<dbReference type="EMBL" id="CP016268">
    <property type="protein sequence ID" value="ANO52438.1"/>
    <property type="molecule type" value="Genomic_DNA"/>
</dbReference>
<name>A0A193LJ13_9GAMM</name>
<gene>
    <name evidence="1" type="ORF">BA177_15715</name>
</gene>
<keyword evidence="2" id="KW-1185">Reference proteome</keyword>
<evidence type="ECO:0000313" key="2">
    <source>
        <dbReference type="Proteomes" id="UP000092695"/>
    </source>
</evidence>
<dbReference type="KEGG" id="woc:BA177_15715"/>
<protein>
    <submittedName>
        <fullName evidence="1">Uncharacterized protein</fullName>
    </submittedName>
</protein>
<accession>A0A193LJ13</accession>
<sequence>MAQEPEIQADTDWYGDDTEMETVMSDDDFEFDEALDVEVDETIPEKDDVPGGNVPVWRLIEMSRENRFLREELADFDDYDVDGYGTEYAH</sequence>
<organism evidence="1 2">
    <name type="scientific">Woeseia oceani</name>
    <dbReference type="NCBI Taxonomy" id="1548547"/>
    <lineage>
        <taxon>Bacteria</taxon>
        <taxon>Pseudomonadati</taxon>
        <taxon>Pseudomonadota</taxon>
        <taxon>Gammaproteobacteria</taxon>
        <taxon>Woeseiales</taxon>
        <taxon>Woeseiaceae</taxon>
        <taxon>Woeseia</taxon>
    </lineage>
</organism>
<evidence type="ECO:0000313" key="1">
    <source>
        <dbReference type="EMBL" id="ANO52438.1"/>
    </source>
</evidence>
<proteinExistence type="predicted"/>
<dbReference type="Proteomes" id="UP000092695">
    <property type="component" value="Chromosome"/>
</dbReference>